<keyword evidence="3" id="KW-0418">Kinase</keyword>
<dbReference type="EMBL" id="JAPFFF010000016">
    <property type="protein sequence ID" value="KAK8864811.1"/>
    <property type="molecule type" value="Genomic_DNA"/>
</dbReference>
<feature type="compositionally biased region" description="Polar residues" evidence="11">
    <location>
        <begin position="32"/>
        <end position="42"/>
    </location>
</feature>
<keyword evidence="5" id="KW-0675">Receptor</keyword>
<dbReference type="InterPro" id="IPR008979">
    <property type="entry name" value="Galactose-bd-like_sf"/>
</dbReference>
<evidence type="ECO:0000256" key="9">
    <source>
        <dbReference type="ARBA" id="ARBA00049299"/>
    </source>
</evidence>
<sequence length="589" mass="68156">MTNVEIAYDEENPLNGAISYLRDKYPNSIEVSVSSSTNNTDPESLIRPESSGGYWESASNKPNPWFQIKFKNMKLNAIGYVLKSTYHTSGTSYPNSWILAGSNDEENWETLDQVDDKSDLIEANHTAAFECSEKETEEPYSIFRFQMTEPTVDCNWIFRLSKVELFGDLIIEQSEKEPLESEQLEIKQSEKGPLENKQSESQKESEIEQLKKKIQELEANNEQLTNKTRELETDNKQLTNKTRELETDNEQLTNKTRELETDNKQLTNKTHELETDNEQLKSYLSVLKEKISNIEFINLDDYIEESEIGGGAKSSVKVVVKKSHEKFAKKELKEFDHKTFQRFLSEAEILFKLPHPCIIRIHGMNYGDKNHHPSILLSLEPNSLEKAINNKILNEEQKNRITVEIVLGMRFIHSRNFMHRDLKPLNILLSKNLHVKISDFGFAKEEDLSVSQSKGVGTLLFMAPELYEENDSENSYTNKVDVYSFGITLIFIVSNEYPRFNMNNVLNGVMPTLPASISDWVRELIFRCLSPSPDERPSFAEIFEIMKSNDYDLFSNKGSKLTTKQKKMKNEIEKRILKIEAFEYQHRDE</sequence>
<dbReference type="SUPFAM" id="SSF56112">
    <property type="entry name" value="Protein kinase-like (PK-like)"/>
    <property type="match status" value="1"/>
</dbReference>
<evidence type="ECO:0000313" key="14">
    <source>
        <dbReference type="Proteomes" id="UP001470230"/>
    </source>
</evidence>
<dbReference type="SUPFAM" id="SSF49785">
    <property type="entry name" value="Galactose-binding domain-like"/>
    <property type="match status" value="1"/>
</dbReference>
<dbReference type="PANTHER" id="PTHR48013">
    <property type="entry name" value="DUAL SPECIFICITY MITOGEN-ACTIVATED PROTEIN KINASE KINASE 5-RELATED"/>
    <property type="match status" value="1"/>
</dbReference>
<comment type="caution">
    <text evidence="13">The sequence shown here is derived from an EMBL/GenBank/DDBJ whole genome shotgun (WGS) entry which is preliminary data.</text>
</comment>
<evidence type="ECO:0000256" key="4">
    <source>
        <dbReference type="ARBA" id="ARBA00022840"/>
    </source>
</evidence>
<dbReference type="EC" id="2.7.12.2" evidence="7"/>
<evidence type="ECO:0000256" key="10">
    <source>
        <dbReference type="ARBA" id="ARBA00051693"/>
    </source>
</evidence>
<dbReference type="InterPro" id="IPR008271">
    <property type="entry name" value="Ser/Thr_kinase_AS"/>
</dbReference>
<evidence type="ECO:0000313" key="13">
    <source>
        <dbReference type="EMBL" id="KAK8864811.1"/>
    </source>
</evidence>
<comment type="catalytic activity">
    <reaction evidence="8">
        <text>L-seryl-[protein] + ATP = O-phospho-L-seryl-[protein] + ADP + H(+)</text>
        <dbReference type="Rhea" id="RHEA:17989"/>
        <dbReference type="Rhea" id="RHEA-COMP:9863"/>
        <dbReference type="Rhea" id="RHEA-COMP:11604"/>
        <dbReference type="ChEBI" id="CHEBI:15378"/>
        <dbReference type="ChEBI" id="CHEBI:29999"/>
        <dbReference type="ChEBI" id="CHEBI:30616"/>
        <dbReference type="ChEBI" id="CHEBI:83421"/>
        <dbReference type="ChEBI" id="CHEBI:456216"/>
        <dbReference type="EC" id="2.7.12.2"/>
    </reaction>
</comment>
<feature type="region of interest" description="Disordered" evidence="11">
    <location>
        <begin position="32"/>
        <end position="55"/>
    </location>
</feature>
<feature type="domain" description="Protein kinase" evidence="12">
    <location>
        <begin position="302"/>
        <end position="554"/>
    </location>
</feature>
<name>A0ABR2IMA1_9EUKA</name>
<evidence type="ECO:0000256" key="11">
    <source>
        <dbReference type="SAM" id="MobiDB-lite"/>
    </source>
</evidence>
<dbReference type="Gene3D" id="2.60.120.260">
    <property type="entry name" value="Galactose-binding domain-like"/>
    <property type="match status" value="1"/>
</dbReference>
<evidence type="ECO:0000256" key="5">
    <source>
        <dbReference type="ARBA" id="ARBA00023170"/>
    </source>
</evidence>
<evidence type="ECO:0000256" key="8">
    <source>
        <dbReference type="ARBA" id="ARBA00049014"/>
    </source>
</evidence>
<dbReference type="SMART" id="SM00220">
    <property type="entry name" value="S_TKc"/>
    <property type="match status" value="1"/>
</dbReference>
<dbReference type="Gene3D" id="1.10.510.10">
    <property type="entry name" value="Transferase(Phosphotransferase) domain 1"/>
    <property type="match status" value="1"/>
</dbReference>
<keyword evidence="4" id="KW-0067">ATP-binding</keyword>
<reference evidence="13 14" key="1">
    <citation type="submission" date="2024-04" db="EMBL/GenBank/DDBJ databases">
        <title>Tritrichomonas musculus Genome.</title>
        <authorList>
            <person name="Alves-Ferreira E."/>
            <person name="Grigg M."/>
            <person name="Lorenzi H."/>
            <person name="Galac M."/>
        </authorList>
    </citation>
    <scope>NUCLEOTIDE SEQUENCE [LARGE SCALE GENOMIC DNA]</scope>
    <source>
        <strain evidence="13 14">EAF2021</strain>
    </source>
</reference>
<evidence type="ECO:0000256" key="7">
    <source>
        <dbReference type="ARBA" id="ARBA00038999"/>
    </source>
</evidence>
<dbReference type="PROSITE" id="PS00108">
    <property type="entry name" value="PROTEIN_KINASE_ST"/>
    <property type="match status" value="1"/>
</dbReference>
<evidence type="ECO:0000259" key="12">
    <source>
        <dbReference type="PROSITE" id="PS50011"/>
    </source>
</evidence>
<dbReference type="InterPro" id="IPR011009">
    <property type="entry name" value="Kinase-like_dom_sf"/>
</dbReference>
<evidence type="ECO:0000256" key="2">
    <source>
        <dbReference type="ARBA" id="ARBA00022741"/>
    </source>
</evidence>
<keyword evidence="14" id="KW-1185">Reference proteome</keyword>
<accession>A0ABR2IMA1</accession>
<dbReference type="Proteomes" id="UP001470230">
    <property type="component" value="Unassembled WGS sequence"/>
</dbReference>
<dbReference type="Gene3D" id="1.20.5.170">
    <property type="match status" value="1"/>
</dbReference>
<keyword evidence="1" id="KW-0808">Transferase</keyword>
<dbReference type="InterPro" id="IPR000719">
    <property type="entry name" value="Prot_kinase_dom"/>
</dbReference>
<evidence type="ECO:0000256" key="6">
    <source>
        <dbReference type="ARBA" id="ARBA00038035"/>
    </source>
</evidence>
<evidence type="ECO:0000256" key="1">
    <source>
        <dbReference type="ARBA" id="ARBA00022679"/>
    </source>
</evidence>
<gene>
    <name evidence="13" type="ORF">M9Y10_010336</name>
</gene>
<feature type="region of interest" description="Disordered" evidence="11">
    <location>
        <begin position="177"/>
        <end position="206"/>
    </location>
</feature>
<comment type="catalytic activity">
    <reaction evidence="10">
        <text>L-tyrosyl-[protein] + ATP = O-phospho-L-tyrosyl-[protein] + ADP + H(+)</text>
        <dbReference type="Rhea" id="RHEA:10596"/>
        <dbReference type="Rhea" id="RHEA-COMP:10136"/>
        <dbReference type="Rhea" id="RHEA-COMP:20101"/>
        <dbReference type="ChEBI" id="CHEBI:15378"/>
        <dbReference type="ChEBI" id="CHEBI:30616"/>
        <dbReference type="ChEBI" id="CHEBI:46858"/>
        <dbReference type="ChEBI" id="CHEBI:61978"/>
        <dbReference type="ChEBI" id="CHEBI:456216"/>
        <dbReference type="EC" id="2.7.12.2"/>
    </reaction>
</comment>
<comment type="catalytic activity">
    <reaction evidence="9">
        <text>L-threonyl-[protein] + ATP = O-phospho-L-threonyl-[protein] + ADP + H(+)</text>
        <dbReference type="Rhea" id="RHEA:46608"/>
        <dbReference type="Rhea" id="RHEA-COMP:11060"/>
        <dbReference type="Rhea" id="RHEA-COMP:11605"/>
        <dbReference type="ChEBI" id="CHEBI:15378"/>
        <dbReference type="ChEBI" id="CHEBI:30013"/>
        <dbReference type="ChEBI" id="CHEBI:30616"/>
        <dbReference type="ChEBI" id="CHEBI:61977"/>
        <dbReference type="ChEBI" id="CHEBI:456216"/>
        <dbReference type="EC" id="2.7.12.2"/>
    </reaction>
</comment>
<organism evidence="13 14">
    <name type="scientific">Tritrichomonas musculus</name>
    <dbReference type="NCBI Taxonomy" id="1915356"/>
    <lineage>
        <taxon>Eukaryota</taxon>
        <taxon>Metamonada</taxon>
        <taxon>Parabasalia</taxon>
        <taxon>Tritrichomonadida</taxon>
        <taxon>Tritrichomonadidae</taxon>
        <taxon>Tritrichomonas</taxon>
    </lineage>
</organism>
<protein>
    <recommendedName>
        <fullName evidence="7">mitogen-activated protein kinase kinase</fullName>
        <ecNumber evidence="7">2.7.12.2</ecNumber>
    </recommendedName>
</protein>
<proteinExistence type="inferred from homology"/>
<dbReference type="Gene3D" id="3.30.200.20">
    <property type="entry name" value="Phosphorylase Kinase, domain 1"/>
    <property type="match status" value="1"/>
</dbReference>
<comment type="similarity">
    <text evidence="6">Belongs to the protein kinase superfamily. STE Ser/Thr protein kinase family. MAP kinase kinase subfamily.</text>
</comment>
<dbReference type="PANTHER" id="PTHR48013:SF9">
    <property type="entry name" value="DUAL SPECIFICITY MITOGEN-ACTIVATED PROTEIN KINASE KINASE 5"/>
    <property type="match status" value="1"/>
</dbReference>
<evidence type="ECO:0000256" key="3">
    <source>
        <dbReference type="ARBA" id="ARBA00022777"/>
    </source>
</evidence>
<dbReference type="Pfam" id="PF00069">
    <property type="entry name" value="Pkinase"/>
    <property type="match status" value="1"/>
</dbReference>
<dbReference type="PROSITE" id="PS50011">
    <property type="entry name" value="PROTEIN_KINASE_DOM"/>
    <property type="match status" value="1"/>
</dbReference>
<keyword evidence="2" id="KW-0547">Nucleotide-binding</keyword>